<evidence type="ECO:0000313" key="11">
    <source>
        <dbReference type="EMBL" id="SIT17212.1"/>
    </source>
</evidence>
<dbReference type="Proteomes" id="UP000185639">
    <property type="component" value="Unassembled WGS sequence"/>
</dbReference>
<evidence type="ECO:0000256" key="7">
    <source>
        <dbReference type="ARBA" id="ARBA00022840"/>
    </source>
</evidence>
<evidence type="ECO:0000256" key="2">
    <source>
        <dbReference type="ARBA" id="ARBA00012438"/>
    </source>
</evidence>
<sequence>MPLRRQFTAISALIIVTLCGYAVSALFGPLSPIASAALVLFSALVIWRVSAWCRKRAEARIEIQALSAERLATLGEAAAGIGHEINNPLAYIHSNLHGLNEDIEAYNAFISVLDSASDHLEIRNPFYQKALSAYHNLDVAEVCKGAPERLKDCLEGIAHIERIVADMQTLSRRGDASMQVADINTDLQAVFNIIRSRLPANVNLELDLITPPLMLCHPSRFAQVIMNMMINALHAIGEETGTVSVRQYHRGDIFYTEISDSGCGMSPEVQAHIFEPFFTTRAEGKGTGIGLALCYKLIEEHQGTISVDSREGEGTRFTLALPVRNGEKDHVN</sequence>
<dbReference type="Gene3D" id="3.30.565.10">
    <property type="entry name" value="Histidine kinase-like ATPase, C-terminal domain"/>
    <property type="match status" value="1"/>
</dbReference>
<dbReference type="Pfam" id="PF02518">
    <property type="entry name" value="HATPase_c"/>
    <property type="match status" value="1"/>
</dbReference>
<dbReference type="AlphaFoldDB" id="A0A1N7Q2X8"/>
<keyword evidence="7" id="KW-0067">ATP-binding</keyword>
<keyword evidence="12" id="KW-1185">Reference proteome</keyword>
<dbReference type="InterPro" id="IPR003594">
    <property type="entry name" value="HATPase_dom"/>
</dbReference>
<evidence type="ECO:0000256" key="3">
    <source>
        <dbReference type="ARBA" id="ARBA00022553"/>
    </source>
</evidence>
<name>A0A1N7Q2X8_9GAMM</name>
<feature type="transmembrane region" description="Helical" evidence="9">
    <location>
        <begin position="33"/>
        <end position="51"/>
    </location>
</feature>
<comment type="catalytic activity">
    <reaction evidence="1">
        <text>ATP + protein L-histidine = ADP + protein N-phospho-L-histidine.</text>
        <dbReference type="EC" id="2.7.13.3"/>
    </reaction>
</comment>
<dbReference type="GO" id="GO:0000155">
    <property type="term" value="F:phosphorelay sensor kinase activity"/>
    <property type="evidence" value="ECO:0007669"/>
    <property type="project" value="InterPro"/>
</dbReference>
<evidence type="ECO:0000256" key="8">
    <source>
        <dbReference type="ARBA" id="ARBA00023012"/>
    </source>
</evidence>
<dbReference type="PROSITE" id="PS50109">
    <property type="entry name" value="HIS_KIN"/>
    <property type="match status" value="1"/>
</dbReference>
<keyword evidence="8" id="KW-0902">Two-component regulatory system</keyword>
<dbReference type="SUPFAM" id="SSF55874">
    <property type="entry name" value="ATPase domain of HSP90 chaperone/DNA topoisomerase II/histidine kinase"/>
    <property type="match status" value="1"/>
</dbReference>
<evidence type="ECO:0000256" key="5">
    <source>
        <dbReference type="ARBA" id="ARBA00022741"/>
    </source>
</evidence>
<proteinExistence type="predicted"/>
<dbReference type="InterPro" id="IPR003661">
    <property type="entry name" value="HisK_dim/P_dom"/>
</dbReference>
<dbReference type="STRING" id="484498.SAMN05421686_11313"/>
<keyword evidence="9" id="KW-1133">Transmembrane helix</keyword>
<evidence type="ECO:0000256" key="6">
    <source>
        <dbReference type="ARBA" id="ARBA00022777"/>
    </source>
</evidence>
<evidence type="ECO:0000256" key="1">
    <source>
        <dbReference type="ARBA" id="ARBA00000085"/>
    </source>
</evidence>
<keyword evidence="9" id="KW-0472">Membrane</keyword>
<evidence type="ECO:0000256" key="4">
    <source>
        <dbReference type="ARBA" id="ARBA00022679"/>
    </source>
</evidence>
<dbReference type="EC" id="2.7.13.3" evidence="2"/>
<keyword evidence="3" id="KW-0597">Phosphoprotein</keyword>
<organism evidence="11 12">
    <name type="scientific">Thalassolituus maritimus</name>
    <dbReference type="NCBI Taxonomy" id="484498"/>
    <lineage>
        <taxon>Bacteria</taxon>
        <taxon>Pseudomonadati</taxon>
        <taxon>Pseudomonadota</taxon>
        <taxon>Gammaproteobacteria</taxon>
        <taxon>Oceanospirillales</taxon>
        <taxon>Oceanospirillaceae</taxon>
        <taxon>Thalassolituus</taxon>
    </lineage>
</organism>
<accession>A0A1N7Q2X8</accession>
<dbReference type="EMBL" id="FTOH01000013">
    <property type="protein sequence ID" value="SIT17212.1"/>
    <property type="molecule type" value="Genomic_DNA"/>
</dbReference>
<dbReference type="RefSeq" id="WP_076517865.1">
    <property type="nucleotide sequence ID" value="NZ_CAJWBH010000023.1"/>
</dbReference>
<dbReference type="InterPro" id="IPR005467">
    <property type="entry name" value="His_kinase_dom"/>
</dbReference>
<dbReference type="CDD" id="cd00082">
    <property type="entry name" value="HisKA"/>
    <property type="match status" value="1"/>
</dbReference>
<dbReference type="SMART" id="SM00387">
    <property type="entry name" value="HATPase_c"/>
    <property type="match status" value="1"/>
</dbReference>
<keyword evidence="6 11" id="KW-0418">Kinase</keyword>
<dbReference type="SUPFAM" id="SSF47384">
    <property type="entry name" value="Homodimeric domain of signal transducing histidine kinase"/>
    <property type="match status" value="1"/>
</dbReference>
<keyword evidence="9" id="KW-0812">Transmembrane</keyword>
<protein>
    <recommendedName>
        <fullName evidence="2">histidine kinase</fullName>
        <ecNumber evidence="2">2.7.13.3</ecNumber>
    </recommendedName>
</protein>
<evidence type="ECO:0000313" key="12">
    <source>
        <dbReference type="Proteomes" id="UP000185639"/>
    </source>
</evidence>
<feature type="transmembrane region" description="Helical" evidence="9">
    <location>
        <begin position="7"/>
        <end position="27"/>
    </location>
</feature>
<dbReference type="Gene3D" id="1.10.287.130">
    <property type="match status" value="1"/>
</dbReference>
<gene>
    <name evidence="11" type="ORF">SAMN05421686_11313</name>
</gene>
<feature type="domain" description="Histidine kinase" evidence="10">
    <location>
        <begin position="80"/>
        <end position="325"/>
    </location>
</feature>
<evidence type="ECO:0000259" key="10">
    <source>
        <dbReference type="PROSITE" id="PS50109"/>
    </source>
</evidence>
<dbReference type="PANTHER" id="PTHR43065">
    <property type="entry name" value="SENSOR HISTIDINE KINASE"/>
    <property type="match status" value="1"/>
</dbReference>
<keyword evidence="4" id="KW-0808">Transferase</keyword>
<keyword evidence="5" id="KW-0547">Nucleotide-binding</keyword>
<evidence type="ECO:0000256" key="9">
    <source>
        <dbReference type="SAM" id="Phobius"/>
    </source>
</evidence>
<reference evidence="12" key="1">
    <citation type="submission" date="2017-01" db="EMBL/GenBank/DDBJ databases">
        <authorList>
            <person name="Varghese N."/>
            <person name="Submissions S."/>
        </authorList>
    </citation>
    <scope>NUCLEOTIDE SEQUENCE [LARGE SCALE GENOMIC DNA]</scope>
    <source>
        <strain evidence="12">DSM 24913</strain>
    </source>
</reference>
<dbReference type="PRINTS" id="PR00344">
    <property type="entry name" value="BCTRLSENSOR"/>
</dbReference>
<dbReference type="GO" id="GO:0005524">
    <property type="term" value="F:ATP binding"/>
    <property type="evidence" value="ECO:0007669"/>
    <property type="project" value="UniProtKB-KW"/>
</dbReference>
<dbReference type="InterPro" id="IPR036097">
    <property type="entry name" value="HisK_dim/P_sf"/>
</dbReference>
<dbReference type="OrthoDB" id="1931120at2"/>
<dbReference type="PANTHER" id="PTHR43065:SF46">
    <property type="entry name" value="C4-DICARBOXYLATE TRANSPORT SENSOR PROTEIN DCTB"/>
    <property type="match status" value="1"/>
</dbReference>
<dbReference type="InterPro" id="IPR004358">
    <property type="entry name" value="Sig_transdc_His_kin-like_C"/>
</dbReference>
<dbReference type="InterPro" id="IPR036890">
    <property type="entry name" value="HATPase_C_sf"/>
</dbReference>